<gene>
    <name evidence="1" type="ORF">KBO27_22630</name>
</gene>
<dbReference type="Proteomes" id="UP000674084">
    <property type="component" value="Unassembled WGS sequence"/>
</dbReference>
<reference evidence="1 2" key="1">
    <citation type="submission" date="2021-04" db="EMBL/GenBank/DDBJ databases">
        <title>Whole-genome sequencing of Saccharopolyspora endophytica KCTC 19397.</title>
        <authorList>
            <person name="Ay H."/>
            <person name="Saygin H."/>
            <person name="Sahin N."/>
        </authorList>
    </citation>
    <scope>NUCLEOTIDE SEQUENCE [LARGE SCALE GENOMIC DNA]</scope>
    <source>
        <strain evidence="1 2">KCTC 19397</strain>
    </source>
</reference>
<accession>A0ABS5DKD2</accession>
<protein>
    <recommendedName>
        <fullName evidence="3">Carbonic anhydrase</fullName>
    </recommendedName>
</protein>
<sequence length="76" mass="8102">MEYSKFCVLAARFQADEILADHVRNTVEKLLDRSTLLAERVESGQTAVVGLCYSLADGRAHVAAAHGGNVPVGTTT</sequence>
<organism evidence="1 2">
    <name type="scientific">Saccharopolyspora endophytica</name>
    <dbReference type="NCBI Taxonomy" id="543886"/>
    <lineage>
        <taxon>Bacteria</taxon>
        <taxon>Bacillati</taxon>
        <taxon>Actinomycetota</taxon>
        <taxon>Actinomycetes</taxon>
        <taxon>Pseudonocardiales</taxon>
        <taxon>Pseudonocardiaceae</taxon>
        <taxon>Saccharopolyspora</taxon>
    </lineage>
</organism>
<dbReference type="RefSeq" id="WP_210971890.1">
    <property type="nucleotide sequence ID" value="NZ_JAGPXE010000010.1"/>
</dbReference>
<dbReference type="Gene3D" id="3.40.1050.10">
    <property type="entry name" value="Carbonic anhydrase"/>
    <property type="match status" value="1"/>
</dbReference>
<dbReference type="SUPFAM" id="SSF53056">
    <property type="entry name" value="beta-carbonic anhydrase, cab"/>
    <property type="match status" value="1"/>
</dbReference>
<evidence type="ECO:0008006" key="3">
    <source>
        <dbReference type="Google" id="ProtNLM"/>
    </source>
</evidence>
<keyword evidence="2" id="KW-1185">Reference proteome</keyword>
<evidence type="ECO:0000313" key="2">
    <source>
        <dbReference type="Proteomes" id="UP000674084"/>
    </source>
</evidence>
<dbReference type="EMBL" id="JAGPXE010000010">
    <property type="protein sequence ID" value="MBQ0926754.1"/>
    <property type="molecule type" value="Genomic_DNA"/>
</dbReference>
<comment type="caution">
    <text evidence="1">The sequence shown here is derived from an EMBL/GenBank/DDBJ whole genome shotgun (WGS) entry which is preliminary data.</text>
</comment>
<name>A0ABS5DKD2_9PSEU</name>
<dbReference type="InterPro" id="IPR036874">
    <property type="entry name" value="Carbonic_anhydrase_sf"/>
</dbReference>
<proteinExistence type="predicted"/>
<evidence type="ECO:0000313" key="1">
    <source>
        <dbReference type="EMBL" id="MBQ0926754.1"/>
    </source>
</evidence>